<protein>
    <recommendedName>
        <fullName evidence="4">F-box domain-containing protein</fullName>
    </recommendedName>
</protein>
<dbReference type="EMBL" id="JAADYS010001585">
    <property type="protein sequence ID" value="KAF4462126.1"/>
    <property type="molecule type" value="Genomic_DNA"/>
</dbReference>
<dbReference type="PANTHER" id="PTHR42085">
    <property type="entry name" value="F-BOX DOMAIN-CONTAINING PROTEIN"/>
    <property type="match status" value="1"/>
</dbReference>
<proteinExistence type="predicted"/>
<keyword evidence="3" id="KW-1185">Reference proteome</keyword>
<organism evidence="2 3">
    <name type="scientific">Fusarium albosuccineum</name>
    <dbReference type="NCBI Taxonomy" id="1237068"/>
    <lineage>
        <taxon>Eukaryota</taxon>
        <taxon>Fungi</taxon>
        <taxon>Dikarya</taxon>
        <taxon>Ascomycota</taxon>
        <taxon>Pezizomycotina</taxon>
        <taxon>Sordariomycetes</taxon>
        <taxon>Hypocreomycetidae</taxon>
        <taxon>Hypocreales</taxon>
        <taxon>Nectriaceae</taxon>
        <taxon>Fusarium</taxon>
        <taxon>Fusarium decemcellulare species complex</taxon>
    </lineage>
</organism>
<evidence type="ECO:0000313" key="3">
    <source>
        <dbReference type="Proteomes" id="UP000554235"/>
    </source>
</evidence>
<dbReference type="AlphaFoldDB" id="A0A8H4L4H4"/>
<dbReference type="InterPro" id="IPR038883">
    <property type="entry name" value="AN11006-like"/>
</dbReference>
<accession>A0A8H4L4H4</accession>
<dbReference type="PANTHER" id="PTHR42085:SF2">
    <property type="entry name" value="F-BOX DOMAIN-CONTAINING PROTEIN"/>
    <property type="match status" value="1"/>
</dbReference>
<name>A0A8H4L4H4_9HYPO</name>
<gene>
    <name evidence="2" type="ORF">FALBO_11066</name>
</gene>
<dbReference type="OrthoDB" id="72726at2759"/>
<feature type="compositionally biased region" description="Basic residues" evidence="1">
    <location>
        <begin position="1"/>
        <end position="11"/>
    </location>
</feature>
<sequence>MAGNKRKKKAKAPQPPSPNTQESSPLFRLPVELRSEIYSQVFSITRISHGLKPISITSRIWISPAENSLSLLRTCRRVRDEIGDSWLGQVLFSFEHPRDMLEKFTALPHQIVAKIRYLRVRGNAFDVAYRSDRHDTYRYLFNVFKLLPGLCLDQLTILGPLGDTLSYESIDDLVSMGSGWKELRYITYSSKVFAYKVPIEVETMYGPRRKPQPDHWQKVLEDRDGKSSAPSVTIYRAIEPKRHGAILDPAARKVYRQETPREETELANYGREEDAYLIAPGEREKEVMVVVKRGFGADYEEKGNYPEIPRFGGGTPRKLWFKLKDMSLDRMYWKLGERFPDMVGSYVSVDDYEWTPAHANCNW</sequence>
<reference evidence="2 3" key="1">
    <citation type="submission" date="2020-01" db="EMBL/GenBank/DDBJ databases">
        <title>Identification and distribution of gene clusters putatively required for synthesis of sphingolipid metabolism inhibitors in phylogenetically diverse species of the filamentous fungus Fusarium.</title>
        <authorList>
            <person name="Kim H.-S."/>
            <person name="Busman M."/>
            <person name="Brown D.W."/>
            <person name="Divon H."/>
            <person name="Uhlig S."/>
            <person name="Proctor R.H."/>
        </authorList>
    </citation>
    <scope>NUCLEOTIDE SEQUENCE [LARGE SCALE GENOMIC DNA]</scope>
    <source>
        <strain evidence="2 3">NRRL 20459</strain>
    </source>
</reference>
<dbReference type="Proteomes" id="UP000554235">
    <property type="component" value="Unassembled WGS sequence"/>
</dbReference>
<evidence type="ECO:0000256" key="1">
    <source>
        <dbReference type="SAM" id="MobiDB-lite"/>
    </source>
</evidence>
<feature type="region of interest" description="Disordered" evidence="1">
    <location>
        <begin position="1"/>
        <end position="25"/>
    </location>
</feature>
<evidence type="ECO:0008006" key="4">
    <source>
        <dbReference type="Google" id="ProtNLM"/>
    </source>
</evidence>
<comment type="caution">
    <text evidence="2">The sequence shown here is derived from an EMBL/GenBank/DDBJ whole genome shotgun (WGS) entry which is preliminary data.</text>
</comment>
<evidence type="ECO:0000313" key="2">
    <source>
        <dbReference type="EMBL" id="KAF4462126.1"/>
    </source>
</evidence>